<dbReference type="InterPro" id="IPR038561">
    <property type="entry name" value="SoxD_sf"/>
</dbReference>
<dbReference type="Pfam" id="PF04267">
    <property type="entry name" value="SoxD"/>
    <property type="match status" value="1"/>
</dbReference>
<dbReference type="GO" id="GO:0008115">
    <property type="term" value="F:sarcosine oxidase activity"/>
    <property type="evidence" value="ECO:0007669"/>
    <property type="project" value="InterPro"/>
</dbReference>
<sequence>MASLISCPHCGARPKEEFSIRGDAGLARPAPDADAEAWFDYVYLRDNPRGRHSEYWHHSSGCRRWLIVERDTVTHVVHGVRDAALSKLGGEPA</sequence>
<dbReference type="GO" id="GO:0046653">
    <property type="term" value="P:tetrahydrofolate metabolic process"/>
    <property type="evidence" value="ECO:0007669"/>
    <property type="project" value="InterPro"/>
</dbReference>
<accession>A0A154IAA5</accession>
<comment type="caution">
    <text evidence="1">The sequence shown here is derived from an EMBL/GenBank/DDBJ whole genome shotgun (WGS) entry which is preliminary data.</text>
</comment>
<dbReference type="EMBL" id="LVYU01000133">
    <property type="protein sequence ID" value="KZA97520.1"/>
    <property type="molecule type" value="Genomic_DNA"/>
</dbReference>
<dbReference type="AlphaFoldDB" id="A0A154IAA5"/>
<gene>
    <name evidence="1" type="ORF">A4A59_31585</name>
</gene>
<dbReference type="NCBIfam" id="TIGR01374">
    <property type="entry name" value="soxD"/>
    <property type="match status" value="1"/>
</dbReference>
<reference evidence="1" key="1">
    <citation type="submission" date="2016-03" db="EMBL/GenBank/DDBJ databases">
        <title>Microsymbionts genomes from the relict species Vavilovia formosa.</title>
        <authorList>
            <person name="Chirak E."/>
            <person name="Kimeklis A."/>
            <person name="Kopat V."/>
            <person name="Andronov E."/>
        </authorList>
    </citation>
    <scope>NUCLEOTIDE SEQUENCE [LARGE SCALE GENOMIC DNA]</scope>
    <source>
        <strain evidence="1">Vaf12</strain>
    </source>
</reference>
<proteinExistence type="predicted"/>
<name>A0A154IAA5_RHILE</name>
<dbReference type="RefSeq" id="WP_062944522.1">
    <property type="nucleotide sequence ID" value="NZ_CP171846.1"/>
</dbReference>
<dbReference type="InterPro" id="IPR006279">
    <property type="entry name" value="SoxD"/>
</dbReference>
<dbReference type="Gene3D" id="3.30.2270.10">
    <property type="entry name" value="Folate-binding superfamily"/>
    <property type="match status" value="1"/>
</dbReference>
<organism evidence="1">
    <name type="scientific">Rhizobium leguminosarum</name>
    <dbReference type="NCBI Taxonomy" id="384"/>
    <lineage>
        <taxon>Bacteria</taxon>
        <taxon>Pseudomonadati</taxon>
        <taxon>Pseudomonadota</taxon>
        <taxon>Alphaproteobacteria</taxon>
        <taxon>Hyphomicrobiales</taxon>
        <taxon>Rhizobiaceae</taxon>
        <taxon>Rhizobium/Agrobacterium group</taxon>
        <taxon>Rhizobium</taxon>
    </lineage>
</organism>
<evidence type="ECO:0000313" key="1">
    <source>
        <dbReference type="EMBL" id="KZA97520.1"/>
    </source>
</evidence>
<protein>
    <submittedName>
        <fullName evidence="1">Sarcosine oxidase subunit delta</fullName>
    </submittedName>
</protein>